<dbReference type="OrthoDB" id="116380at2759"/>
<evidence type="ECO:0000313" key="5">
    <source>
        <dbReference type="EMBL" id="KAF6175849.1"/>
    </source>
</evidence>
<feature type="domain" description="P-type ATPase A" evidence="4">
    <location>
        <begin position="15"/>
        <end position="111"/>
    </location>
</feature>
<keyword evidence="6" id="KW-1185">Reference proteome</keyword>
<evidence type="ECO:0000256" key="2">
    <source>
        <dbReference type="SAM" id="Coils"/>
    </source>
</evidence>
<dbReference type="Pfam" id="PF00122">
    <property type="entry name" value="E1-E2_ATPase"/>
    <property type="match status" value="1"/>
</dbReference>
<organism evidence="5 6">
    <name type="scientific">Kingdonia uniflora</name>
    <dbReference type="NCBI Taxonomy" id="39325"/>
    <lineage>
        <taxon>Eukaryota</taxon>
        <taxon>Viridiplantae</taxon>
        <taxon>Streptophyta</taxon>
        <taxon>Embryophyta</taxon>
        <taxon>Tracheophyta</taxon>
        <taxon>Spermatophyta</taxon>
        <taxon>Magnoliopsida</taxon>
        <taxon>Ranunculales</taxon>
        <taxon>Circaeasteraceae</taxon>
        <taxon>Kingdonia</taxon>
    </lineage>
</organism>
<dbReference type="InterPro" id="IPR008250">
    <property type="entry name" value="ATPase_P-typ_transduc_dom_A_sf"/>
</dbReference>
<evidence type="ECO:0000256" key="3">
    <source>
        <dbReference type="SAM" id="Phobius"/>
    </source>
</evidence>
<dbReference type="GO" id="GO:0005886">
    <property type="term" value="C:plasma membrane"/>
    <property type="evidence" value="ECO:0007669"/>
    <property type="project" value="TreeGrafter"/>
</dbReference>
<reference evidence="5 6" key="1">
    <citation type="journal article" date="2020" name="IScience">
        <title>Genome Sequencing of the Endangered Kingdonia uniflora (Circaeasteraceae, Ranunculales) Reveals Potential Mechanisms of Evolutionary Specialization.</title>
        <authorList>
            <person name="Sun Y."/>
            <person name="Deng T."/>
            <person name="Zhang A."/>
            <person name="Moore M.J."/>
            <person name="Landis J.B."/>
            <person name="Lin N."/>
            <person name="Zhang H."/>
            <person name="Zhang X."/>
            <person name="Huang J."/>
            <person name="Zhang X."/>
            <person name="Sun H."/>
            <person name="Wang H."/>
        </authorList>
    </citation>
    <scope>NUCLEOTIDE SEQUENCE [LARGE SCALE GENOMIC DNA]</scope>
    <source>
        <strain evidence="5">TB1705</strain>
        <tissue evidence="5">Leaf</tissue>
    </source>
</reference>
<feature type="coiled-coil region" evidence="2">
    <location>
        <begin position="248"/>
        <end position="282"/>
    </location>
</feature>
<dbReference type="InterPro" id="IPR059000">
    <property type="entry name" value="ATPase_P-type_domA"/>
</dbReference>
<evidence type="ECO:0000313" key="6">
    <source>
        <dbReference type="Proteomes" id="UP000541444"/>
    </source>
</evidence>
<gene>
    <name evidence="5" type="ORF">GIB67_003337</name>
</gene>
<accession>A0A7J7P8W6</accession>
<dbReference type="PANTHER" id="PTHR24093">
    <property type="entry name" value="CATION TRANSPORTING ATPASE"/>
    <property type="match status" value="1"/>
</dbReference>
<comment type="caution">
    <text evidence="5">The sequence shown here is derived from an EMBL/GenBank/DDBJ whole genome shotgun (WGS) entry which is preliminary data.</text>
</comment>
<keyword evidence="1" id="KW-0460">Magnesium</keyword>
<evidence type="ECO:0000259" key="4">
    <source>
        <dbReference type="Pfam" id="PF00122"/>
    </source>
</evidence>
<dbReference type="EMBL" id="JACGCM010000140">
    <property type="protein sequence ID" value="KAF6175849.1"/>
    <property type="molecule type" value="Genomic_DNA"/>
</dbReference>
<dbReference type="GO" id="GO:0005388">
    <property type="term" value="F:P-type calcium transporter activity"/>
    <property type="evidence" value="ECO:0007669"/>
    <property type="project" value="TreeGrafter"/>
</dbReference>
<dbReference type="AlphaFoldDB" id="A0A7J7P8W6"/>
<proteinExistence type="predicted"/>
<keyword evidence="3" id="KW-0472">Membrane</keyword>
<feature type="transmembrane region" description="Helical" evidence="3">
    <location>
        <begin position="128"/>
        <end position="149"/>
    </location>
</feature>
<dbReference type="Gene3D" id="2.70.150.10">
    <property type="entry name" value="Calcium-transporting ATPase, cytoplasmic transduction domain A"/>
    <property type="match status" value="1"/>
</dbReference>
<name>A0A7J7P8W6_9MAGN</name>
<sequence length="336" mass="37799">MQFKYLDRQKKNIFAKVTRDGYSQTVPKTDLVVGDVVHLFTRDNIPDDGIYIYGSMLLIDESSLTGESDPVHVNRYNPFLLSGTTMQDGKVVMLVTIVGMSTEWGRLMDTLNDGGDDETPLQVKLNGVITIIAKFGLVFAFLSFVVLMTSSWRGTFSIKATALQFMKTFKPIFLLLKVNLSNLEYLNKVLRLEALDISKEVKMLSLPLSNLAKGIMNMIGAYPVQLNWNMWEVAHLVKGIWLRVEEEKSDLMKVKVELENQVARAKANALKEEKKLEALKASHAVAIGHLEAKARVNLEELEAEHERLGCHLILKGYSEDEVDAIEADTYVEEGDD</sequence>
<protein>
    <recommendedName>
        <fullName evidence="4">P-type ATPase A domain-containing protein</fullName>
    </recommendedName>
</protein>
<dbReference type="SUPFAM" id="SSF81653">
    <property type="entry name" value="Calcium ATPase, transduction domain A"/>
    <property type="match status" value="1"/>
</dbReference>
<dbReference type="Proteomes" id="UP000541444">
    <property type="component" value="Unassembled WGS sequence"/>
</dbReference>
<keyword evidence="2" id="KW-0175">Coiled coil</keyword>
<dbReference type="Gene3D" id="1.20.1110.10">
    <property type="entry name" value="Calcium-transporting ATPase, transmembrane domain"/>
    <property type="match status" value="1"/>
</dbReference>
<dbReference type="PANTHER" id="PTHR24093:SF462">
    <property type="entry name" value="CALCIUM-TRANSPORTING ATPASE 11, PLASMA MEMBRANE-TYPE-RELATED"/>
    <property type="match status" value="1"/>
</dbReference>
<keyword evidence="3" id="KW-0812">Transmembrane</keyword>
<evidence type="ECO:0000256" key="1">
    <source>
        <dbReference type="ARBA" id="ARBA00022842"/>
    </source>
</evidence>
<keyword evidence="3" id="KW-1133">Transmembrane helix</keyword>